<evidence type="ECO:0000313" key="3">
    <source>
        <dbReference type="Proteomes" id="UP001500804"/>
    </source>
</evidence>
<proteinExistence type="inferred from homology"/>
<dbReference type="PANTHER" id="PTHR42760:SF123">
    <property type="entry name" value="OXIDOREDUCTASE"/>
    <property type="match status" value="1"/>
</dbReference>
<keyword evidence="3" id="KW-1185">Reference proteome</keyword>
<dbReference type="InterPro" id="IPR036291">
    <property type="entry name" value="NAD(P)-bd_dom_sf"/>
</dbReference>
<dbReference type="PRINTS" id="PR00081">
    <property type="entry name" value="GDHRDH"/>
</dbReference>
<dbReference type="PRINTS" id="PR00080">
    <property type="entry name" value="SDRFAMILY"/>
</dbReference>
<dbReference type="PROSITE" id="PS00061">
    <property type="entry name" value="ADH_SHORT"/>
    <property type="match status" value="1"/>
</dbReference>
<sequence>MAENRLVAVVTGGAGGFGRAISATLAERGDSVVVVDLDAAGAVAVAAALPTDRRADQRHLGVGCDLRDEDSVAAVFGEVADLLGASHVLVNSGGVREITSIVEISTAEWADVIATNLTGTFLACREFARRAVAAADGAARSVVNIASVAGLVGVANRPAYSASKHGVIGLSKNLATDLARYGVRVNVVAPGTIRTPMTEGYYADEEFVASLSAVVPLGAGGSAQDVADAVAFLTGPGSRFVTGVVLPVDGGWSAEKSYSLNPNSAYFAAANGTGAVGGGTPPREDS</sequence>
<comment type="similarity">
    <text evidence="1">Belongs to the short-chain dehydrogenases/reductases (SDR) family.</text>
</comment>
<dbReference type="Pfam" id="PF13561">
    <property type="entry name" value="adh_short_C2"/>
    <property type="match status" value="1"/>
</dbReference>
<dbReference type="EMBL" id="BAABJO010000014">
    <property type="protein sequence ID" value="GAA5125417.1"/>
    <property type="molecule type" value="Genomic_DNA"/>
</dbReference>
<dbReference type="RefSeq" id="WP_345606697.1">
    <property type="nucleotide sequence ID" value="NZ_BAABJO010000014.1"/>
</dbReference>
<name>A0ABP9NPH9_9PSEU</name>
<dbReference type="SUPFAM" id="SSF51735">
    <property type="entry name" value="NAD(P)-binding Rossmann-fold domains"/>
    <property type="match status" value="1"/>
</dbReference>
<dbReference type="InterPro" id="IPR020904">
    <property type="entry name" value="Sc_DH/Rdtase_CS"/>
</dbReference>
<dbReference type="InterPro" id="IPR002347">
    <property type="entry name" value="SDR_fam"/>
</dbReference>
<gene>
    <name evidence="2" type="primary">fabG_2</name>
    <name evidence="2" type="ORF">GCM10023320_39790</name>
</gene>
<evidence type="ECO:0000313" key="2">
    <source>
        <dbReference type="EMBL" id="GAA5125417.1"/>
    </source>
</evidence>
<organism evidence="2 3">
    <name type="scientific">Pseudonocardia adelaidensis</name>
    <dbReference type="NCBI Taxonomy" id="648754"/>
    <lineage>
        <taxon>Bacteria</taxon>
        <taxon>Bacillati</taxon>
        <taxon>Actinomycetota</taxon>
        <taxon>Actinomycetes</taxon>
        <taxon>Pseudonocardiales</taxon>
        <taxon>Pseudonocardiaceae</taxon>
        <taxon>Pseudonocardia</taxon>
    </lineage>
</organism>
<protein>
    <submittedName>
        <fullName evidence="2">3-oxoacyl-[acyl-carrier-protein] reductase</fullName>
    </submittedName>
</protein>
<reference evidence="3" key="1">
    <citation type="journal article" date="2019" name="Int. J. Syst. Evol. Microbiol.">
        <title>The Global Catalogue of Microorganisms (GCM) 10K type strain sequencing project: providing services to taxonomists for standard genome sequencing and annotation.</title>
        <authorList>
            <consortium name="The Broad Institute Genomics Platform"/>
            <consortium name="The Broad Institute Genome Sequencing Center for Infectious Disease"/>
            <person name="Wu L."/>
            <person name="Ma J."/>
        </authorList>
    </citation>
    <scope>NUCLEOTIDE SEQUENCE [LARGE SCALE GENOMIC DNA]</scope>
    <source>
        <strain evidence="3">JCM 18302</strain>
    </source>
</reference>
<dbReference type="Gene3D" id="3.40.50.720">
    <property type="entry name" value="NAD(P)-binding Rossmann-like Domain"/>
    <property type="match status" value="1"/>
</dbReference>
<dbReference type="Proteomes" id="UP001500804">
    <property type="component" value="Unassembled WGS sequence"/>
</dbReference>
<accession>A0ABP9NPH9</accession>
<evidence type="ECO:0000256" key="1">
    <source>
        <dbReference type="ARBA" id="ARBA00006484"/>
    </source>
</evidence>
<dbReference type="PANTHER" id="PTHR42760">
    <property type="entry name" value="SHORT-CHAIN DEHYDROGENASES/REDUCTASES FAMILY MEMBER"/>
    <property type="match status" value="1"/>
</dbReference>
<comment type="caution">
    <text evidence="2">The sequence shown here is derived from an EMBL/GenBank/DDBJ whole genome shotgun (WGS) entry which is preliminary data.</text>
</comment>